<evidence type="ECO:0000256" key="18">
    <source>
        <dbReference type="ARBA" id="ARBA00073734"/>
    </source>
</evidence>
<dbReference type="CDD" id="cd16663">
    <property type="entry name" value="RING-Ubox_PPIL2"/>
    <property type="match status" value="1"/>
</dbReference>
<dbReference type="InterPro" id="IPR002130">
    <property type="entry name" value="Cyclophilin-type_PPIase_dom"/>
</dbReference>
<keyword evidence="8" id="KW-0808">Transferase</keyword>
<dbReference type="InterPro" id="IPR026951">
    <property type="entry name" value="PPIL2_U-box_dom"/>
</dbReference>
<evidence type="ECO:0000256" key="6">
    <source>
        <dbReference type="ARBA" id="ARBA00022499"/>
    </source>
</evidence>
<evidence type="ECO:0000256" key="17">
    <source>
        <dbReference type="ARBA" id="ARBA00061807"/>
    </source>
</evidence>
<proteinExistence type="inferred from homology"/>
<evidence type="ECO:0000256" key="2">
    <source>
        <dbReference type="ARBA" id="ARBA00004123"/>
    </source>
</evidence>
<keyword evidence="25" id="KW-1185">Reference proteome</keyword>
<gene>
    <name evidence="24" type="ORF">CAOG_006485</name>
</gene>
<keyword evidence="6" id="KW-1017">Isopeptide bond</keyword>
<evidence type="ECO:0000256" key="14">
    <source>
        <dbReference type="ARBA" id="ARBA00023187"/>
    </source>
</evidence>
<evidence type="ECO:0000256" key="19">
    <source>
        <dbReference type="ARBA" id="ARBA00078275"/>
    </source>
</evidence>
<dbReference type="Gene3D" id="2.40.100.10">
    <property type="entry name" value="Cyclophilin-like"/>
    <property type="match status" value="1"/>
</dbReference>
<sequence>MGRGHHQKDKLHLTTLEWQYEGGGKKDQVKSSVRRLPFNFCALSLQPFEYPVATREGQVFDLLKIVPFIKQHGCNPVTGAPLDTKSLITLNFHKDAQGKYHCPVTFKPFNEFTHLVAIATTGNVYAYDAVEQLNIKPRNWKDLLTDEPFTRADMITLQDPSDLTTRDVDSFHYLKHKLKVDEAPEANPAAAHIRLNSATSSVLDELYKTMDADKKKQQEKDAAKLKALLEQAPDEEDEYANFVPEVFSTRSTGSTAASLTSTAMTIATAQRGERVDRDTLRYAEVKTKSYVSITTNLGKLNLELHSDLVPKTVENFIRLAKKGYYNNTTFHRNIKHFMIQGGDPTATGTGGASAWGKPFADEFKPNLLHDARGIVSMANSGPGTNGSQFFITYRPCKHLDRKHTVFGKVVGGIETLAAMERIEVDKDDKPVTPITIVSVEVFVEPYRDADEKLKALFLRQQAEKLGGSVVSSSAAAASSPKAKDTPVVAASSSLSTPASGASVPAARSESKPVGSGGVGRYLAQNAAATTTGSKRPASEALEGDSKRPAVTLPPAAKPRAQYGNFSNW</sequence>
<keyword evidence="9" id="KW-0747">Spliceosome</keyword>
<feature type="domain" description="U-box" evidence="23">
    <location>
        <begin position="34"/>
        <end position="107"/>
    </location>
</feature>
<dbReference type="FunFam" id="2.40.100.10:FF:000018">
    <property type="entry name" value="Peptidyl-prolyl cis-trans isomerase-like 2"/>
    <property type="match status" value="1"/>
</dbReference>
<dbReference type="FunCoup" id="A0A0D2UM29">
    <property type="interactions" value="501"/>
</dbReference>
<comment type="similarity">
    <text evidence="4">Belongs to the cyclophilin-type PPIase family. PPIL2 subfamily.</text>
</comment>
<evidence type="ECO:0000313" key="25">
    <source>
        <dbReference type="Proteomes" id="UP000008743"/>
    </source>
</evidence>
<evidence type="ECO:0000256" key="20">
    <source>
        <dbReference type="ARBA" id="ARBA00079124"/>
    </source>
</evidence>
<keyword evidence="15" id="KW-0539">Nucleus</keyword>
<dbReference type="InterPro" id="IPR020892">
    <property type="entry name" value="Cyclophilin-type_PPIase_CS"/>
</dbReference>
<dbReference type="eggNOG" id="KOG0883">
    <property type="taxonomic scope" value="Eukaryota"/>
</dbReference>
<dbReference type="InParanoid" id="A0A0D2UM29"/>
<feature type="compositionally biased region" description="Low complexity" evidence="21">
    <location>
        <begin position="489"/>
        <end position="502"/>
    </location>
</feature>
<evidence type="ECO:0000259" key="23">
    <source>
        <dbReference type="PROSITE" id="PS51698"/>
    </source>
</evidence>
<dbReference type="InterPro" id="IPR013083">
    <property type="entry name" value="Znf_RING/FYVE/PHD"/>
</dbReference>
<evidence type="ECO:0000256" key="11">
    <source>
        <dbReference type="ARBA" id="ARBA00022843"/>
    </source>
</evidence>
<protein>
    <recommendedName>
        <fullName evidence="18">RING-type E3 ubiquitin-protein ligase PPIL2</fullName>
        <ecNumber evidence="5">2.3.2.27</ecNumber>
    </recommendedName>
    <alternativeName>
        <fullName evidence="20">CYC4</fullName>
    </alternativeName>
    <alternativeName>
        <fullName evidence="19">Probable inactive peptidyl-prolyl cis-trans isomerase-like 2</fullName>
    </alternativeName>
</protein>
<keyword evidence="13" id="KW-0175">Coiled coil</keyword>
<dbReference type="FunFam" id="3.30.40.10:FF:000079">
    <property type="entry name" value="Peptidyl-prolyl cis-trans isomerase 2"/>
    <property type="match status" value="1"/>
</dbReference>
<dbReference type="PROSITE" id="PS51698">
    <property type="entry name" value="U_BOX"/>
    <property type="match status" value="1"/>
</dbReference>
<dbReference type="EMBL" id="KE346370">
    <property type="protein sequence ID" value="KJE96116.1"/>
    <property type="molecule type" value="Genomic_DNA"/>
</dbReference>
<dbReference type="GO" id="GO:0071013">
    <property type="term" value="C:catalytic step 2 spliceosome"/>
    <property type="evidence" value="ECO:0007669"/>
    <property type="project" value="TreeGrafter"/>
</dbReference>
<dbReference type="CDD" id="cd01923">
    <property type="entry name" value="cyclophilin_RING"/>
    <property type="match status" value="1"/>
</dbReference>
<dbReference type="GO" id="GO:0006397">
    <property type="term" value="P:mRNA processing"/>
    <property type="evidence" value="ECO:0007669"/>
    <property type="project" value="UniProtKB-KW"/>
</dbReference>
<evidence type="ECO:0000256" key="9">
    <source>
        <dbReference type="ARBA" id="ARBA00022728"/>
    </source>
</evidence>
<evidence type="ECO:0000256" key="15">
    <source>
        <dbReference type="ARBA" id="ARBA00023242"/>
    </source>
</evidence>
<evidence type="ECO:0000256" key="8">
    <source>
        <dbReference type="ARBA" id="ARBA00022679"/>
    </source>
</evidence>
<evidence type="ECO:0000256" key="13">
    <source>
        <dbReference type="ARBA" id="ARBA00023054"/>
    </source>
</evidence>
<comment type="subunit">
    <text evidence="17">Component of the minor spliceosome, which splices U12-type introns. Within this complex, interacts with PRPF8/PRP8, EFTUD2/SNU114 and PLRG1. Interacts with isoform 2 of BSG. Interacts (via the PPIase cyclophilin-type domain) with CRNKL1; they may form a trimeric complex with HSP90.</text>
</comment>
<feature type="domain" description="PPIase cyclophilin-type" evidence="22">
    <location>
        <begin position="295"/>
        <end position="441"/>
    </location>
</feature>
<keyword evidence="7" id="KW-0507">mRNA processing</keyword>
<evidence type="ECO:0000256" key="7">
    <source>
        <dbReference type="ARBA" id="ARBA00022664"/>
    </source>
</evidence>
<dbReference type="GO" id="GO:0008380">
    <property type="term" value="P:RNA splicing"/>
    <property type="evidence" value="ECO:0007669"/>
    <property type="project" value="UniProtKB-KW"/>
</dbReference>
<name>A0A0D2UM29_CAPO3</name>
<dbReference type="PROSITE" id="PS00170">
    <property type="entry name" value="CSA_PPIASE_1"/>
    <property type="match status" value="1"/>
</dbReference>
<keyword evidence="10" id="KW-0833">Ubl conjugation pathway</keyword>
<dbReference type="GO" id="GO:0003755">
    <property type="term" value="F:peptidyl-prolyl cis-trans isomerase activity"/>
    <property type="evidence" value="ECO:0007669"/>
    <property type="project" value="InterPro"/>
</dbReference>
<organism evidence="24 25">
    <name type="scientific">Capsaspora owczarzaki (strain ATCC 30864)</name>
    <dbReference type="NCBI Taxonomy" id="595528"/>
    <lineage>
        <taxon>Eukaryota</taxon>
        <taxon>Filasterea</taxon>
        <taxon>Capsaspora</taxon>
    </lineage>
</organism>
<keyword evidence="12" id="KW-0007">Acetylation</keyword>
<evidence type="ECO:0000256" key="12">
    <source>
        <dbReference type="ARBA" id="ARBA00022990"/>
    </source>
</evidence>
<accession>A0A0D2UM29</accession>
<comment type="catalytic activity">
    <reaction evidence="1">
        <text>S-ubiquitinyl-[E2 ubiquitin-conjugating enzyme]-L-cysteine + [acceptor protein]-L-lysine = [E2 ubiquitin-conjugating enzyme]-L-cysteine + N(6)-ubiquitinyl-[acceptor protein]-L-lysine.</text>
        <dbReference type="EC" id="2.3.2.27"/>
    </reaction>
</comment>
<dbReference type="OrthoDB" id="30774at2759"/>
<dbReference type="PANTHER" id="PTHR45625">
    <property type="entry name" value="PEPTIDYL-PROLYL CIS-TRANS ISOMERASE-RELATED"/>
    <property type="match status" value="1"/>
</dbReference>
<feature type="region of interest" description="Disordered" evidence="21">
    <location>
        <begin position="472"/>
        <end position="568"/>
    </location>
</feature>
<evidence type="ECO:0000256" key="1">
    <source>
        <dbReference type="ARBA" id="ARBA00000900"/>
    </source>
</evidence>
<comment type="subcellular location">
    <subcellularLocation>
        <location evidence="2">Nucleus</location>
    </subcellularLocation>
</comment>
<dbReference type="GO" id="GO:0000209">
    <property type="term" value="P:protein polyubiquitination"/>
    <property type="evidence" value="ECO:0007669"/>
    <property type="project" value="TreeGrafter"/>
</dbReference>
<dbReference type="SUPFAM" id="SSF57850">
    <property type="entry name" value="RING/U-box"/>
    <property type="match status" value="1"/>
</dbReference>
<dbReference type="SMART" id="SM00504">
    <property type="entry name" value="Ubox"/>
    <property type="match status" value="1"/>
</dbReference>
<dbReference type="GO" id="GO:0061630">
    <property type="term" value="F:ubiquitin protein ligase activity"/>
    <property type="evidence" value="ECO:0007669"/>
    <property type="project" value="UniProtKB-EC"/>
</dbReference>
<dbReference type="Pfam" id="PF00160">
    <property type="entry name" value="Pro_isomerase"/>
    <property type="match status" value="1"/>
</dbReference>
<dbReference type="Pfam" id="PF04641">
    <property type="entry name" value="Rtf2"/>
    <property type="match status" value="1"/>
</dbReference>
<dbReference type="GO" id="GO:0006457">
    <property type="term" value="P:protein folding"/>
    <property type="evidence" value="ECO:0007669"/>
    <property type="project" value="InterPro"/>
</dbReference>
<comment type="function">
    <text evidence="16">Has a ubiquitin-protein ligase activity acting as an E3 ubiquitin protein ligase or as an ubiquitin-ubiquitin ligase promoting elongation of ubiquitin chains on substrates. By mediating 'Lys-48'-linked polyubiquitination of proteins could target them for proteasomal degradation. May also function as a chaperone, playing a role in transport to the cell membrane of BSG/Basigin for instance. Probable inactive PPIase with no peptidyl-prolyl cis-trans isomerase activity. As a component of the minor spliceosome, involved in the splicing of U12-type introns in pre-mRNAs.</text>
</comment>
<dbReference type="PRINTS" id="PR00153">
    <property type="entry name" value="CSAPPISMRASE"/>
</dbReference>
<keyword evidence="11" id="KW-0832">Ubl conjugation</keyword>
<evidence type="ECO:0000259" key="22">
    <source>
        <dbReference type="PROSITE" id="PS50072"/>
    </source>
</evidence>
<comment type="pathway">
    <text evidence="3">Protein modification; protein ubiquitination.</text>
</comment>
<dbReference type="AlphaFoldDB" id="A0A0D2UM29"/>
<dbReference type="RefSeq" id="XP_004345234.2">
    <property type="nucleotide sequence ID" value="XM_004345184.2"/>
</dbReference>
<dbReference type="InterPro" id="IPR003613">
    <property type="entry name" value="Ubox_domain"/>
</dbReference>
<reference evidence="25" key="1">
    <citation type="submission" date="2011-02" db="EMBL/GenBank/DDBJ databases">
        <title>The Genome Sequence of Capsaspora owczarzaki ATCC 30864.</title>
        <authorList>
            <person name="Russ C."/>
            <person name="Cuomo C."/>
            <person name="Burger G."/>
            <person name="Gray M.W."/>
            <person name="Holland P.W.H."/>
            <person name="King N."/>
            <person name="Lang F.B.F."/>
            <person name="Roger A.J."/>
            <person name="Ruiz-Trillo I."/>
            <person name="Young S.K."/>
            <person name="Zeng Q."/>
            <person name="Gargeya S."/>
            <person name="Alvarado L."/>
            <person name="Berlin A."/>
            <person name="Chapman S.B."/>
            <person name="Chen Z."/>
            <person name="Freedman E."/>
            <person name="Gellesch M."/>
            <person name="Goldberg J."/>
            <person name="Griggs A."/>
            <person name="Gujja S."/>
            <person name="Heilman E."/>
            <person name="Heiman D."/>
            <person name="Howarth C."/>
            <person name="Mehta T."/>
            <person name="Neiman D."/>
            <person name="Pearson M."/>
            <person name="Roberts A."/>
            <person name="Saif S."/>
            <person name="Shea T."/>
            <person name="Shenoy N."/>
            <person name="Sisk P."/>
            <person name="Stolte C."/>
            <person name="Sykes S."/>
            <person name="White J."/>
            <person name="Yandava C."/>
            <person name="Haas B."/>
            <person name="Nusbaum C."/>
            <person name="Birren B."/>
        </authorList>
    </citation>
    <scope>NUCLEOTIDE SEQUENCE</scope>
    <source>
        <strain evidence="25">ATCC 30864</strain>
    </source>
</reference>
<evidence type="ECO:0000256" key="4">
    <source>
        <dbReference type="ARBA" id="ARBA00007930"/>
    </source>
</evidence>
<evidence type="ECO:0000256" key="3">
    <source>
        <dbReference type="ARBA" id="ARBA00004906"/>
    </source>
</evidence>
<dbReference type="EC" id="2.3.2.27" evidence="5"/>
<keyword evidence="14" id="KW-0508">mRNA splicing</keyword>
<dbReference type="PROSITE" id="PS50072">
    <property type="entry name" value="CSA_PPIASE_2"/>
    <property type="match status" value="1"/>
</dbReference>
<evidence type="ECO:0000256" key="5">
    <source>
        <dbReference type="ARBA" id="ARBA00012483"/>
    </source>
</evidence>
<dbReference type="Gene3D" id="3.30.40.10">
    <property type="entry name" value="Zinc/RING finger domain, C3HC4 (zinc finger)"/>
    <property type="match status" value="1"/>
</dbReference>
<keyword evidence="24" id="KW-0413">Isomerase</keyword>
<evidence type="ECO:0000313" key="24">
    <source>
        <dbReference type="EMBL" id="KJE96116.1"/>
    </source>
</evidence>
<dbReference type="SUPFAM" id="SSF50891">
    <property type="entry name" value="Cyclophilin-like"/>
    <property type="match status" value="1"/>
</dbReference>
<dbReference type="STRING" id="595528.A0A0D2UM29"/>
<dbReference type="PANTHER" id="PTHR45625:SF1">
    <property type="entry name" value="RING-TYPE E3 UBIQUITIN-PROTEIN LIGASE PPIL2"/>
    <property type="match status" value="1"/>
</dbReference>
<dbReference type="Proteomes" id="UP000008743">
    <property type="component" value="Unassembled WGS sequence"/>
</dbReference>
<evidence type="ECO:0000256" key="21">
    <source>
        <dbReference type="SAM" id="MobiDB-lite"/>
    </source>
</evidence>
<dbReference type="InterPro" id="IPR044666">
    <property type="entry name" value="Cyclophilin_A-like"/>
</dbReference>
<dbReference type="PhylomeDB" id="A0A0D2UM29"/>
<dbReference type="InterPro" id="IPR029000">
    <property type="entry name" value="Cyclophilin-like_dom_sf"/>
</dbReference>
<evidence type="ECO:0000256" key="10">
    <source>
        <dbReference type="ARBA" id="ARBA00022786"/>
    </source>
</evidence>
<evidence type="ECO:0000256" key="16">
    <source>
        <dbReference type="ARBA" id="ARBA00059251"/>
    </source>
</evidence>